<keyword evidence="7 8" id="KW-0539">Nucleus</keyword>
<dbReference type="GO" id="GO:0007548">
    <property type="term" value="P:sex differentiation"/>
    <property type="evidence" value="ECO:0007669"/>
    <property type="project" value="TreeGrafter"/>
</dbReference>
<dbReference type="SUPFAM" id="SSF82927">
    <property type="entry name" value="Cysteine-rich DNA binding domain, (DM domain)"/>
    <property type="match status" value="1"/>
</dbReference>
<keyword evidence="5 8" id="KW-0238">DNA-binding</keyword>
<comment type="subcellular location">
    <subcellularLocation>
        <location evidence="8">Nucleus</location>
    </subcellularLocation>
</comment>
<dbReference type="FunFam" id="4.10.1040.10:FF:000001">
    <property type="entry name" value="doublesex- and mab-3-related transcription factor 1"/>
    <property type="match status" value="1"/>
</dbReference>
<evidence type="ECO:0000313" key="11">
    <source>
        <dbReference type="EMBL" id="KAF0034288.1"/>
    </source>
</evidence>
<evidence type="ECO:0000256" key="1">
    <source>
        <dbReference type="ARBA" id="ARBA00006834"/>
    </source>
</evidence>
<evidence type="ECO:0000256" key="7">
    <source>
        <dbReference type="ARBA" id="ARBA00023242"/>
    </source>
</evidence>
<dbReference type="PROSITE" id="PS50809">
    <property type="entry name" value="DM_2"/>
    <property type="match status" value="1"/>
</dbReference>
<evidence type="ECO:0000256" key="3">
    <source>
        <dbReference type="ARBA" id="ARBA00022833"/>
    </source>
</evidence>
<dbReference type="InterPro" id="IPR001275">
    <property type="entry name" value="DM_DNA-bd"/>
</dbReference>
<evidence type="ECO:0000259" key="10">
    <source>
        <dbReference type="PROSITE" id="PS50809"/>
    </source>
</evidence>
<dbReference type="InterPro" id="IPR026607">
    <property type="entry name" value="DMRT"/>
</dbReference>
<dbReference type="AlphaFoldDB" id="A0A6A4SQB4"/>
<evidence type="ECO:0000256" key="9">
    <source>
        <dbReference type="SAM" id="MobiDB-lite"/>
    </source>
</evidence>
<keyword evidence="2 8" id="KW-0479">Metal-binding</keyword>
<evidence type="ECO:0000256" key="6">
    <source>
        <dbReference type="ARBA" id="ARBA00023163"/>
    </source>
</evidence>
<dbReference type="GO" id="GO:0046872">
    <property type="term" value="F:metal ion binding"/>
    <property type="evidence" value="ECO:0007669"/>
    <property type="project" value="UniProtKB-KW"/>
</dbReference>
<feature type="domain" description="DM" evidence="10">
    <location>
        <begin position="33"/>
        <end position="80"/>
    </location>
</feature>
<feature type="region of interest" description="Disordered" evidence="9">
    <location>
        <begin position="1"/>
        <end position="29"/>
    </location>
</feature>
<dbReference type="Gene3D" id="4.10.1040.10">
    <property type="entry name" value="DM DNA-binding domain"/>
    <property type="match status" value="1"/>
</dbReference>
<evidence type="ECO:0000313" key="12">
    <source>
        <dbReference type="Proteomes" id="UP000438429"/>
    </source>
</evidence>
<dbReference type="InterPro" id="IPR022114">
    <property type="entry name" value="DMRT1-like"/>
</dbReference>
<dbReference type="PANTHER" id="PTHR12322">
    <property type="entry name" value="DOUBLESEX AND MAB-3 RELATED TRANSCRIPTION FACTOR DMRT"/>
    <property type="match status" value="1"/>
</dbReference>
<dbReference type="GO" id="GO:0000978">
    <property type="term" value="F:RNA polymerase II cis-regulatory region sequence-specific DNA binding"/>
    <property type="evidence" value="ECO:0007669"/>
    <property type="project" value="TreeGrafter"/>
</dbReference>
<dbReference type="Pfam" id="PF00751">
    <property type="entry name" value="DM"/>
    <property type="match status" value="1"/>
</dbReference>
<accession>A0A6A4SQB4</accession>
<dbReference type="GO" id="GO:0000981">
    <property type="term" value="F:DNA-binding transcription factor activity, RNA polymerase II-specific"/>
    <property type="evidence" value="ECO:0007669"/>
    <property type="project" value="TreeGrafter"/>
</dbReference>
<gene>
    <name evidence="11" type="ORF">F2P81_014354</name>
</gene>
<feature type="DNA-binding region" description="DM" evidence="8">
    <location>
        <begin position="33"/>
        <end position="80"/>
    </location>
</feature>
<evidence type="ECO:0000256" key="4">
    <source>
        <dbReference type="ARBA" id="ARBA00023015"/>
    </source>
</evidence>
<dbReference type="InterPro" id="IPR036407">
    <property type="entry name" value="DM_DNA-bd_sf"/>
</dbReference>
<evidence type="ECO:0000256" key="5">
    <source>
        <dbReference type="ARBA" id="ARBA00023125"/>
    </source>
</evidence>
<reference evidence="11 12" key="1">
    <citation type="submission" date="2019-06" db="EMBL/GenBank/DDBJ databases">
        <title>Draft genomes of female and male turbot (Scophthalmus maximus).</title>
        <authorList>
            <person name="Xu H."/>
            <person name="Xu X.-W."/>
            <person name="Shao C."/>
            <person name="Chen S."/>
        </authorList>
    </citation>
    <scope>NUCLEOTIDE SEQUENCE [LARGE SCALE GENOMIC DNA]</scope>
    <source>
        <strain evidence="11">Ysfricsl-2016a</strain>
        <tissue evidence="11">Blood</tissue>
    </source>
</reference>
<proteinExistence type="inferred from homology"/>
<organism evidence="11 12">
    <name type="scientific">Scophthalmus maximus</name>
    <name type="common">Turbot</name>
    <name type="synonym">Psetta maxima</name>
    <dbReference type="NCBI Taxonomy" id="52904"/>
    <lineage>
        <taxon>Eukaryota</taxon>
        <taxon>Metazoa</taxon>
        <taxon>Chordata</taxon>
        <taxon>Craniata</taxon>
        <taxon>Vertebrata</taxon>
        <taxon>Euteleostomi</taxon>
        <taxon>Actinopterygii</taxon>
        <taxon>Neopterygii</taxon>
        <taxon>Teleostei</taxon>
        <taxon>Neoteleostei</taxon>
        <taxon>Acanthomorphata</taxon>
        <taxon>Carangaria</taxon>
        <taxon>Pleuronectiformes</taxon>
        <taxon>Pleuronectoidei</taxon>
        <taxon>Scophthalmidae</taxon>
        <taxon>Scophthalmus</taxon>
    </lineage>
</organism>
<keyword evidence="4" id="KW-0805">Transcription regulation</keyword>
<evidence type="ECO:0000256" key="8">
    <source>
        <dbReference type="PROSITE-ProRule" id="PRU00070"/>
    </source>
</evidence>
<dbReference type="Pfam" id="PF12374">
    <property type="entry name" value="Dmrt1"/>
    <property type="match status" value="1"/>
</dbReference>
<dbReference type="EMBL" id="VEVO01000012">
    <property type="protein sequence ID" value="KAF0034288.1"/>
    <property type="molecule type" value="Genomic_DNA"/>
</dbReference>
<sequence>MNTQSKQVVVGPPCAGPPSPPAAAHKTPRTPMCSRCRNHGVASPLKGHKRFCNWRDCHCPNCKLIAERQRIMAAQVALRRQQAQEEALGIFRAVTLSCPEVMGKNGAGADCLFSVDEGALMPSSSSSSIAAAAASSSSSSSLALTGGRSAASCSPSAGAARSYAEGPSDLLMETSYYNLYQPPSYPSYYSNLYNYQQYQQMSHGDGRLSSPNVSSQYRMHSYYPAVTYLTQGLGSTSSRVVGTRTRELWADSGGLHALLEDTSAVDVTDSNSYFKKPQGILRLLSLNTENLQTFKSPAKEYRSGPASAHYCISITFRRAAVKEPRDGLTGHFESGRQSDASGRQHVFHTFSLGAAAASANGHDSTMTYRPADPLANSDIKVECDVCSDQAADNFPVVSGDATK</sequence>
<comment type="caution">
    <text evidence="11">The sequence shown here is derived from an EMBL/GenBank/DDBJ whole genome shotgun (WGS) entry which is preliminary data.</text>
</comment>
<keyword evidence="3 8" id="KW-0862">Zinc</keyword>
<name>A0A6A4SQB4_SCOMX</name>
<keyword evidence="6" id="KW-0804">Transcription</keyword>
<dbReference type="GO" id="GO:0005634">
    <property type="term" value="C:nucleus"/>
    <property type="evidence" value="ECO:0007669"/>
    <property type="project" value="UniProtKB-SubCell"/>
</dbReference>
<dbReference type="PROSITE" id="PS40000">
    <property type="entry name" value="DM_1"/>
    <property type="match status" value="1"/>
</dbReference>
<dbReference type="Proteomes" id="UP000438429">
    <property type="component" value="Unassembled WGS sequence"/>
</dbReference>
<dbReference type="SMART" id="SM00301">
    <property type="entry name" value="DM"/>
    <property type="match status" value="1"/>
</dbReference>
<comment type="similarity">
    <text evidence="1">Belongs to the DMRT family.</text>
</comment>
<evidence type="ECO:0000256" key="2">
    <source>
        <dbReference type="ARBA" id="ARBA00022723"/>
    </source>
</evidence>
<protein>
    <recommendedName>
        <fullName evidence="10">DM domain-containing protein</fullName>
    </recommendedName>
</protein>
<dbReference type="PANTHER" id="PTHR12322:SF70">
    <property type="entry name" value="DOUBLESEX- AND MAB-3-RELATED TRANSCRIPTION FACTOR 1"/>
    <property type="match status" value="1"/>
</dbReference>